<protein>
    <submittedName>
        <fullName evidence="1">Membrane protein</fullName>
    </submittedName>
</protein>
<comment type="caution">
    <text evidence="1">The sequence shown here is derived from an EMBL/GenBank/DDBJ whole genome shotgun (WGS) entry which is preliminary data.</text>
</comment>
<dbReference type="InterPro" id="IPR018695">
    <property type="entry name" value="DUF2194"/>
</dbReference>
<dbReference type="Proteomes" id="UP000683139">
    <property type="component" value="Unassembled WGS sequence"/>
</dbReference>
<reference evidence="1" key="1">
    <citation type="submission" date="2021-03" db="EMBL/GenBank/DDBJ databases">
        <title>Antimicrobial resistance genes in bacteria isolated from Japanese honey, and their potential for conferring macrolide and lincosamide resistance in the American foulbrood pathogen Paenibacillus larvae.</title>
        <authorList>
            <person name="Okamoto M."/>
            <person name="Kumagai M."/>
            <person name="Kanamori H."/>
            <person name="Takamatsu D."/>
        </authorList>
    </citation>
    <scope>NUCLEOTIDE SEQUENCE</scope>
    <source>
        <strain evidence="1">J40TS1</strain>
    </source>
</reference>
<dbReference type="InterPro" id="IPR011330">
    <property type="entry name" value="Glyco_hydro/deAcase_b/a-brl"/>
</dbReference>
<evidence type="ECO:0000313" key="2">
    <source>
        <dbReference type="Proteomes" id="UP000683139"/>
    </source>
</evidence>
<accession>A0A919YQ55</accession>
<dbReference type="AlphaFoldDB" id="A0A919YQ55"/>
<dbReference type="GO" id="GO:0005975">
    <property type="term" value="P:carbohydrate metabolic process"/>
    <property type="evidence" value="ECO:0007669"/>
    <property type="project" value="InterPro"/>
</dbReference>
<keyword evidence="2" id="KW-1185">Reference proteome</keyword>
<dbReference type="RefSeq" id="WP_213514481.1">
    <property type="nucleotide sequence ID" value="NZ_BOSE01000003.1"/>
</dbReference>
<gene>
    <name evidence="1" type="ORF">J40TS1_18460</name>
</gene>
<dbReference type="EMBL" id="BOSE01000003">
    <property type="protein sequence ID" value="GIP16204.1"/>
    <property type="molecule type" value="Genomic_DNA"/>
</dbReference>
<dbReference type="Pfam" id="PF09960">
    <property type="entry name" value="DUF2194"/>
    <property type="match status" value="2"/>
</dbReference>
<name>A0A919YQ55_9BACL</name>
<dbReference type="Gene3D" id="3.20.20.370">
    <property type="entry name" value="Glycoside hydrolase/deacetylase"/>
    <property type="match status" value="1"/>
</dbReference>
<dbReference type="CDD" id="cd10924">
    <property type="entry name" value="CE4_COG4878"/>
    <property type="match status" value="1"/>
</dbReference>
<dbReference type="SUPFAM" id="SSF88713">
    <property type="entry name" value="Glycoside hydrolase/deacetylase"/>
    <property type="match status" value="1"/>
</dbReference>
<proteinExistence type="predicted"/>
<evidence type="ECO:0000313" key="1">
    <source>
        <dbReference type="EMBL" id="GIP16204.1"/>
    </source>
</evidence>
<sequence>MDNNIRFRRNVYIILLCILIFGIISQLARSDLVLKYISNDNQMSLEQWEQFQDTVTQVSMLVDESDSVGKHCIVYDSTDELSEKYYKNFKEVYRYIKQPYTLQDTAADTLSYDSCQAVIVLSNMETMADSIKQLEQYIESGGYVFFARMDHPGPVFTKIYRKLGIVNYWFVIGNNDIEFTSNLLIGQTGKKFADDYFYNDSISVELDHGSELYAKGELSPLAWRYDHGEGAVFVYNGNNLFMKSNRGLIVGALSLLVPDYIYPIFNAKLFYIDDYPAPMSSEKHPIITAEYNRNVASFFKEIWWPDMISVAKNYDLKYTAVAIEDYNEAVAAPLPAYRQEDLTNLIVYGREVLKTGGEIGIHGYNHQPLQFREDIAKAYGYKTWNSYEDMGAAVREVVAFVERAFPNYHTVSYVPPSNVLSKEGRTALKENWDSLRVVSSLYEEDHEGFSYVQEFEIAEDGVVEMPRITSGYADSPDMLWLEASIMTAHGYFSHFIHPDDLLDDHRGGGKVWSELYKDFEHMLDRVHDTYPWLKSQTSGDAAMHVATVLNSQLTRSQTDKKLSVEIDNYETPQYFILRSKKKIGRLTNCQVKLIDEHTYLVEAMDASFNIELK</sequence>
<organism evidence="1 2">
    <name type="scientific">Paenibacillus montaniterrae</name>
    <dbReference type="NCBI Taxonomy" id="429341"/>
    <lineage>
        <taxon>Bacteria</taxon>
        <taxon>Bacillati</taxon>
        <taxon>Bacillota</taxon>
        <taxon>Bacilli</taxon>
        <taxon>Bacillales</taxon>
        <taxon>Paenibacillaceae</taxon>
        <taxon>Paenibacillus</taxon>
    </lineage>
</organism>